<organism evidence="1 2">
    <name type="scientific">Candidatus Sungbacteria bacterium RIFCSPHIGHO2_02_FULL_47_11</name>
    <dbReference type="NCBI Taxonomy" id="1802270"/>
    <lineage>
        <taxon>Bacteria</taxon>
        <taxon>Candidatus Sungiibacteriota</taxon>
    </lineage>
</organism>
<gene>
    <name evidence="1" type="ORF">A3C07_00275</name>
</gene>
<sequence length="77" mass="8753">MEVYIVELEDPQEQRVRVHVLSEDITDAQESSLNIPLRLETSAGANSLRELGFCIKSIYCHPGPHPQYPKILHVEIV</sequence>
<proteinExistence type="predicted"/>
<evidence type="ECO:0000313" key="1">
    <source>
        <dbReference type="EMBL" id="OHA00145.1"/>
    </source>
</evidence>
<protein>
    <submittedName>
        <fullName evidence="1">Uncharacterized protein</fullName>
    </submittedName>
</protein>
<dbReference type="Proteomes" id="UP000179023">
    <property type="component" value="Unassembled WGS sequence"/>
</dbReference>
<reference evidence="1 2" key="1">
    <citation type="journal article" date="2016" name="Nat. Commun.">
        <title>Thousands of microbial genomes shed light on interconnected biogeochemical processes in an aquifer system.</title>
        <authorList>
            <person name="Anantharaman K."/>
            <person name="Brown C.T."/>
            <person name="Hug L.A."/>
            <person name="Sharon I."/>
            <person name="Castelle C.J."/>
            <person name="Probst A.J."/>
            <person name="Thomas B.C."/>
            <person name="Singh A."/>
            <person name="Wilkins M.J."/>
            <person name="Karaoz U."/>
            <person name="Brodie E.L."/>
            <person name="Williams K.H."/>
            <person name="Hubbard S.S."/>
            <person name="Banfield J.F."/>
        </authorList>
    </citation>
    <scope>NUCLEOTIDE SEQUENCE [LARGE SCALE GENOMIC DNA]</scope>
</reference>
<dbReference type="EMBL" id="MHQI01000026">
    <property type="protein sequence ID" value="OHA00145.1"/>
    <property type="molecule type" value="Genomic_DNA"/>
</dbReference>
<dbReference type="AlphaFoldDB" id="A0A1G2KL32"/>
<dbReference type="STRING" id="1802270.A3C07_00275"/>
<accession>A0A1G2KL32</accession>
<comment type="caution">
    <text evidence="1">The sequence shown here is derived from an EMBL/GenBank/DDBJ whole genome shotgun (WGS) entry which is preliminary data.</text>
</comment>
<name>A0A1G2KL32_9BACT</name>
<evidence type="ECO:0000313" key="2">
    <source>
        <dbReference type="Proteomes" id="UP000179023"/>
    </source>
</evidence>